<evidence type="ECO:0000313" key="8">
    <source>
        <dbReference type="EMBL" id="KIM57926.1"/>
    </source>
</evidence>
<dbReference type="CDD" id="cd23507">
    <property type="entry name" value="hydrophobin_I"/>
    <property type="match status" value="1"/>
</dbReference>
<evidence type="ECO:0000256" key="4">
    <source>
        <dbReference type="ARBA" id="ARBA00022525"/>
    </source>
</evidence>
<feature type="chain" id="PRO_5013987085" description="Hydrophobin" evidence="7">
    <location>
        <begin position="22"/>
        <end position="116"/>
    </location>
</feature>
<keyword evidence="6 7" id="KW-1015">Disulfide bond</keyword>
<evidence type="ECO:0000256" key="2">
    <source>
        <dbReference type="ARBA" id="ARBA00010446"/>
    </source>
</evidence>
<dbReference type="InParanoid" id="A0A0C3DPJ0"/>
<evidence type="ECO:0000256" key="3">
    <source>
        <dbReference type="ARBA" id="ARBA00022512"/>
    </source>
</evidence>
<reference evidence="8 9" key="1">
    <citation type="submission" date="2014-04" db="EMBL/GenBank/DDBJ databases">
        <authorList>
            <consortium name="DOE Joint Genome Institute"/>
            <person name="Kuo A."/>
            <person name="Kohler A."/>
            <person name="Nagy L.G."/>
            <person name="Floudas D."/>
            <person name="Copeland A."/>
            <person name="Barry K.W."/>
            <person name="Cichocki N."/>
            <person name="Veneault-Fourrey C."/>
            <person name="LaButti K."/>
            <person name="Lindquist E.A."/>
            <person name="Lipzen A."/>
            <person name="Lundell T."/>
            <person name="Morin E."/>
            <person name="Murat C."/>
            <person name="Sun H."/>
            <person name="Tunlid A."/>
            <person name="Henrissat B."/>
            <person name="Grigoriev I.V."/>
            <person name="Hibbett D.S."/>
            <person name="Martin F."/>
            <person name="Nordberg H.P."/>
            <person name="Cantor M.N."/>
            <person name="Hua S.X."/>
        </authorList>
    </citation>
    <scope>NUCLEOTIDE SEQUENCE [LARGE SCALE GENOMIC DNA]</scope>
    <source>
        <strain evidence="8 9">Foug A</strain>
    </source>
</reference>
<dbReference type="Pfam" id="PF01185">
    <property type="entry name" value="Hydrophobin"/>
    <property type="match status" value="1"/>
</dbReference>
<feature type="signal peptide" evidence="7">
    <location>
        <begin position="1"/>
        <end position="21"/>
    </location>
</feature>
<evidence type="ECO:0000256" key="5">
    <source>
        <dbReference type="ARBA" id="ARBA00022729"/>
    </source>
</evidence>
<evidence type="ECO:0000256" key="7">
    <source>
        <dbReference type="RuleBase" id="RU365009"/>
    </source>
</evidence>
<dbReference type="InterPro" id="IPR019778">
    <property type="entry name" value="Class_I_Hydrophobin_CS"/>
</dbReference>
<reference evidence="9" key="2">
    <citation type="submission" date="2015-01" db="EMBL/GenBank/DDBJ databases">
        <title>Evolutionary Origins and Diversification of the Mycorrhizal Mutualists.</title>
        <authorList>
            <consortium name="DOE Joint Genome Institute"/>
            <consortium name="Mycorrhizal Genomics Consortium"/>
            <person name="Kohler A."/>
            <person name="Kuo A."/>
            <person name="Nagy L.G."/>
            <person name="Floudas D."/>
            <person name="Copeland A."/>
            <person name="Barry K.W."/>
            <person name="Cichocki N."/>
            <person name="Veneault-Fourrey C."/>
            <person name="LaButti K."/>
            <person name="Lindquist E.A."/>
            <person name="Lipzen A."/>
            <person name="Lundell T."/>
            <person name="Morin E."/>
            <person name="Murat C."/>
            <person name="Riley R."/>
            <person name="Ohm R."/>
            <person name="Sun H."/>
            <person name="Tunlid A."/>
            <person name="Henrissat B."/>
            <person name="Grigoriev I.V."/>
            <person name="Hibbett D.S."/>
            <person name="Martin F."/>
        </authorList>
    </citation>
    <scope>NUCLEOTIDE SEQUENCE [LARGE SCALE GENOMIC DNA]</scope>
    <source>
        <strain evidence="9">Foug A</strain>
    </source>
</reference>
<organism evidence="8 9">
    <name type="scientific">Scleroderma citrinum Foug A</name>
    <dbReference type="NCBI Taxonomy" id="1036808"/>
    <lineage>
        <taxon>Eukaryota</taxon>
        <taxon>Fungi</taxon>
        <taxon>Dikarya</taxon>
        <taxon>Basidiomycota</taxon>
        <taxon>Agaricomycotina</taxon>
        <taxon>Agaricomycetes</taxon>
        <taxon>Agaricomycetidae</taxon>
        <taxon>Boletales</taxon>
        <taxon>Sclerodermatineae</taxon>
        <taxon>Sclerodermataceae</taxon>
        <taxon>Scleroderma</taxon>
    </lineage>
</organism>
<dbReference type="STRING" id="1036808.A0A0C3DPJ0"/>
<dbReference type="GO" id="GO:0005199">
    <property type="term" value="F:structural constituent of cell wall"/>
    <property type="evidence" value="ECO:0007669"/>
    <property type="project" value="InterPro"/>
</dbReference>
<dbReference type="GO" id="GO:0009277">
    <property type="term" value="C:fungal-type cell wall"/>
    <property type="evidence" value="ECO:0007669"/>
    <property type="project" value="InterPro"/>
</dbReference>
<evidence type="ECO:0000313" key="9">
    <source>
        <dbReference type="Proteomes" id="UP000053989"/>
    </source>
</evidence>
<dbReference type="SMART" id="SM00075">
    <property type="entry name" value="HYDRO"/>
    <property type="match status" value="1"/>
</dbReference>
<dbReference type="EMBL" id="KN822093">
    <property type="protein sequence ID" value="KIM57926.1"/>
    <property type="molecule type" value="Genomic_DNA"/>
</dbReference>
<keyword evidence="5 7" id="KW-0732">Signal</keyword>
<dbReference type="Proteomes" id="UP000053989">
    <property type="component" value="Unassembled WGS sequence"/>
</dbReference>
<evidence type="ECO:0000256" key="1">
    <source>
        <dbReference type="ARBA" id="ARBA00004191"/>
    </source>
</evidence>
<keyword evidence="3 7" id="KW-0134">Cell wall</keyword>
<protein>
    <recommendedName>
        <fullName evidence="7">Hydrophobin</fullName>
    </recommendedName>
</protein>
<gene>
    <name evidence="8" type="ORF">SCLCIDRAFT_129401</name>
</gene>
<accession>A0A0C3DPJ0</accession>
<name>A0A0C3DPJ0_9AGAM</name>
<keyword evidence="4 7" id="KW-0964">Secreted</keyword>
<dbReference type="AlphaFoldDB" id="A0A0C3DPJ0"/>
<sequence>MFIRVSAFLLPVLTLSSVVAAAPDSIAARDTCSNGTLQCCTSTYDATQTNLNVLTGLLGIANDIPLVGPLLATNCTPITVIGAGTGANCAQQTVCCQNAQYSGVINVGCTPVNLGL</sequence>
<dbReference type="PROSITE" id="PS00956">
    <property type="entry name" value="HYDROPHOBIN"/>
    <property type="match status" value="1"/>
</dbReference>
<dbReference type="OrthoDB" id="4225815at2759"/>
<dbReference type="HOGENOM" id="CLU_105134_2_0_1"/>
<evidence type="ECO:0000256" key="6">
    <source>
        <dbReference type="ARBA" id="ARBA00023157"/>
    </source>
</evidence>
<keyword evidence="9" id="KW-1185">Reference proteome</keyword>
<comment type="similarity">
    <text evidence="2 7">Belongs to the fungal hydrophobin family.</text>
</comment>
<dbReference type="InterPro" id="IPR001338">
    <property type="entry name" value="Class_I_Hydrophobin"/>
</dbReference>
<comment type="subcellular location">
    <subcellularLocation>
        <location evidence="1 7">Secreted</location>
        <location evidence="1 7">Cell wall</location>
    </subcellularLocation>
</comment>
<proteinExistence type="inferred from homology"/>